<accession>A0A095UH04</accession>
<keyword evidence="1" id="KW-0812">Transmembrane</keyword>
<evidence type="ECO:0000313" key="2">
    <source>
        <dbReference type="EMBL" id="KGD73723.1"/>
    </source>
</evidence>
<keyword evidence="1" id="KW-0472">Membrane</keyword>
<keyword evidence="1" id="KW-1133">Transmembrane helix</keyword>
<keyword evidence="3" id="KW-1185">Reference proteome</keyword>
<evidence type="ECO:0000313" key="3">
    <source>
        <dbReference type="Proteomes" id="UP000029577"/>
    </source>
</evidence>
<gene>
    <name evidence="2" type="ORF">HA49_10785</name>
</gene>
<name>A0A095UH04_9GAMM</name>
<evidence type="ECO:0000256" key="1">
    <source>
        <dbReference type="SAM" id="Phobius"/>
    </source>
</evidence>
<protein>
    <submittedName>
        <fullName evidence="2">Uncharacterized protein</fullName>
    </submittedName>
</protein>
<comment type="caution">
    <text evidence="2">The sequence shown here is derived from an EMBL/GenBank/DDBJ whole genome shotgun (WGS) entry which is preliminary data.</text>
</comment>
<reference evidence="2" key="1">
    <citation type="submission" date="2014-12" db="EMBL/GenBank/DDBJ databases">
        <title>The draft genome of the Tatumella morbirosei type strain, LMG23360T isolated from pineapple rot.</title>
        <authorList>
            <person name="Smits T.H."/>
            <person name="Palmer M."/>
            <person name="Venter S.N."/>
            <person name="Duffy B."/>
            <person name="Steenkamp E.T."/>
            <person name="Chan W.Y."/>
            <person name="Coutinho T.A."/>
            <person name="Coetzee M.P."/>
            <person name="De Maayer P."/>
        </authorList>
    </citation>
    <scope>NUCLEOTIDE SEQUENCE [LARGE SCALE GENOMIC DNA]</scope>
    <source>
        <strain evidence="2">LMG 23360</strain>
    </source>
</reference>
<feature type="transmembrane region" description="Helical" evidence="1">
    <location>
        <begin position="51"/>
        <end position="73"/>
    </location>
</feature>
<sequence>MSCFVLLSVALQKGMTEDNDPGVLTAAMSCLLWVPSRWEVSWGRLSAGGGLMVATVQLSLALGSTVGGLLFDYQGYQSTFLASALMLIISTVLIFLTSGADNRVTRRDNSGTPPGGTGRIWPDNTVSELNTIYKHFHGFYKQ</sequence>
<dbReference type="EMBL" id="JPKR02000002">
    <property type="protein sequence ID" value="KGD73723.1"/>
    <property type="molecule type" value="Genomic_DNA"/>
</dbReference>
<dbReference type="Gene3D" id="1.20.1250.20">
    <property type="entry name" value="MFS general substrate transporter like domains"/>
    <property type="match status" value="1"/>
</dbReference>
<dbReference type="SUPFAM" id="SSF103473">
    <property type="entry name" value="MFS general substrate transporter"/>
    <property type="match status" value="1"/>
</dbReference>
<proteinExistence type="predicted"/>
<feature type="transmembrane region" description="Helical" evidence="1">
    <location>
        <begin position="80"/>
        <end position="100"/>
    </location>
</feature>
<organism evidence="2 3">
    <name type="scientific">Tatumella morbirosei</name>
    <dbReference type="NCBI Taxonomy" id="642227"/>
    <lineage>
        <taxon>Bacteria</taxon>
        <taxon>Pseudomonadati</taxon>
        <taxon>Pseudomonadota</taxon>
        <taxon>Gammaproteobacteria</taxon>
        <taxon>Enterobacterales</taxon>
        <taxon>Erwiniaceae</taxon>
        <taxon>Tatumella</taxon>
    </lineage>
</organism>
<dbReference type="STRING" id="642227.HA49_10785"/>
<dbReference type="eggNOG" id="COG2814">
    <property type="taxonomic scope" value="Bacteria"/>
</dbReference>
<dbReference type="Proteomes" id="UP000029577">
    <property type="component" value="Unassembled WGS sequence"/>
</dbReference>
<dbReference type="AlphaFoldDB" id="A0A095UH04"/>
<dbReference type="InterPro" id="IPR036259">
    <property type="entry name" value="MFS_trans_sf"/>
</dbReference>